<dbReference type="AlphaFoldDB" id="A0A2U3AIE3"/>
<proteinExistence type="predicted"/>
<keyword evidence="2" id="KW-1185">Reference proteome</keyword>
<evidence type="ECO:0000313" key="2">
    <source>
        <dbReference type="Proteomes" id="UP000245938"/>
    </source>
</evidence>
<accession>A0A2U3AIE3</accession>
<dbReference type="Proteomes" id="UP000245938">
    <property type="component" value="Unassembled WGS sequence"/>
</dbReference>
<reference evidence="1 2" key="1">
    <citation type="submission" date="2018-05" db="EMBL/GenBank/DDBJ databases">
        <title>Kurthia sibirica genome sequence.</title>
        <authorList>
            <person name="Maclea K.S."/>
            <person name="Goen A.E."/>
        </authorList>
    </citation>
    <scope>NUCLEOTIDE SEQUENCE [LARGE SCALE GENOMIC DNA]</scope>
    <source>
        <strain evidence="1 2">ATCC 49154</strain>
    </source>
</reference>
<protein>
    <submittedName>
        <fullName evidence="1">Uncharacterized protein</fullName>
    </submittedName>
</protein>
<dbReference type="RefSeq" id="WP_109307027.1">
    <property type="nucleotide sequence ID" value="NZ_BJUF01000027.1"/>
</dbReference>
<dbReference type="EMBL" id="QFVR01000023">
    <property type="protein sequence ID" value="PWI24319.1"/>
    <property type="molecule type" value="Genomic_DNA"/>
</dbReference>
<organism evidence="1 2">
    <name type="scientific">Kurthia sibirica</name>
    <dbReference type="NCBI Taxonomy" id="202750"/>
    <lineage>
        <taxon>Bacteria</taxon>
        <taxon>Bacillati</taxon>
        <taxon>Bacillota</taxon>
        <taxon>Bacilli</taxon>
        <taxon>Bacillales</taxon>
        <taxon>Caryophanaceae</taxon>
        <taxon>Kurthia</taxon>
    </lineage>
</organism>
<comment type="caution">
    <text evidence="1">The sequence shown here is derived from an EMBL/GenBank/DDBJ whole genome shotgun (WGS) entry which is preliminary data.</text>
</comment>
<sequence length="120" mass="14192">MTNKIFLFNRTQKNSVTLLPGKYGRPITYLFNKIIHYIEMSVSETIMYIRAKHMKNIENFLETKEPFPVNVSYNIIGEGQVFVDEAVDYWHREKASLIDSIDDLQNDYDKFYSLNETNLI</sequence>
<gene>
    <name evidence="1" type="ORF">DEX24_13935</name>
</gene>
<evidence type="ECO:0000313" key="1">
    <source>
        <dbReference type="EMBL" id="PWI24319.1"/>
    </source>
</evidence>
<name>A0A2U3AIE3_9BACL</name>